<name>A0ACB8AQA4_9AGAM</name>
<dbReference type="Proteomes" id="UP000790377">
    <property type="component" value="Unassembled WGS sequence"/>
</dbReference>
<sequence length="158" mass="17789">MTDPLTGRNALLKGSCFCGSVTYVIFAPPVLSAYCHCTNCQRLNACPCVHTIHFEESDFEWTHNEPHSELLDFYNNPLKPYKRRIRCKRCGVGVTSHNSNTRRVSVWAAGLERDSEGTILNWDVAKPTAHIFYGTHVLAANDELGKWEGYEGKSNRLG</sequence>
<evidence type="ECO:0000313" key="2">
    <source>
        <dbReference type="Proteomes" id="UP000790377"/>
    </source>
</evidence>
<comment type="caution">
    <text evidence="1">The sequence shown here is derived from an EMBL/GenBank/DDBJ whole genome shotgun (WGS) entry which is preliminary data.</text>
</comment>
<accession>A0ACB8AQA4</accession>
<organism evidence="1 2">
    <name type="scientific">Hygrophoropsis aurantiaca</name>
    <dbReference type="NCBI Taxonomy" id="72124"/>
    <lineage>
        <taxon>Eukaryota</taxon>
        <taxon>Fungi</taxon>
        <taxon>Dikarya</taxon>
        <taxon>Basidiomycota</taxon>
        <taxon>Agaricomycotina</taxon>
        <taxon>Agaricomycetes</taxon>
        <taxon>Agaricomycetidae</taxon>
        <taxon>Boletales</taxon>
        <taxon>Coniophorineae</taxon>
        <taxon>Hygrophoropsidaceae</taxon>
        <taxon>Hygrophoropsis</taxon>
    </lineage>
</organism>
<gene>
    <name evidence="1" type="ORF">BJ138DRAFT_1141059</name>
</gene>
<keyword evidence="2" id="KW-1185">Reference proteome</keyword>
<reference evidence="1" key="1">
    <citation type="journal article" date="2021" name="New Phytol.">
        <title>Evolutionary innovations through gain and loss of genes in the ectomycorrhizal Boletales.</title>
        <authorList>
            <person name="Wu G."/>
            <person name="Miyauchi S."/>
            <person name="Morin E."/>
            <person name="Kuo A."/>
            <person name="Drula E."/>
            <person name="Varga T."/>
            <person name="Kohler A."/>
            <person name="Feng B."/>
            <person name="Cao Y."/>
            <person name="Lipzen A."/>
            <person name="Daum C."/>
            <person name="Hundley H."/>
            <person name="Pangilinan J."/>
            <person name="Johnson J."/>
            <person name="Barry K."/>
            <person name="LaButti K."/>
            <person name="Ng V."/>
            <person name="Ahrendt S."/>
            <person name="Min B."/>
            <person name="Choi I.G."/>
            <person name="Park H."/>
            <person name="Plett J.M."/>
            <person name="Magnuson J."/>
            <person name="Spatafora J.W."/>
            <person name="Nagy L.G."/>
            <person name="Henrissat B."/>
            <person name="Grigoriev I.V."/>
            <person name="Yang Z.L."/>
            <person name="Xu J."/>
            <person name="Martin F.M."/>
        </authorList>
    </citation>
    <scope>NUCLEOTIDE SEQUENCE</scope>
    <source>
        <strain evidence="1">ATCC 28755</strain>
    </source>
</reference>
<dbReference type="EMBL" id="MU267597">
    <property type="protein sequence ID" value="KAH7915675.1"/>
    <property type="molecule type" value="Genomic_DNA"/>
</dbReference>
<proteinExistence type="predicted"/>
<evidence type="ECO:0000313" key="1">
    <source>
        <dbReference type="EMBL" id="KAH7915675.1"/>
    </source>
</evidence>
<protein>
    <submittedName>
        <fullName evidence="1">Mss4-like protein</fullName>
    </submittedName>
</protein>